<protein>
    <submittedName>
        <fullName evidence="6">Carbohydrate binding domain-containing protein</fullName>
    </submittedName>
</protein>
<dbReference type="Pfam" id="PF02018">
    <property type="entry name" value="CBM_4_9"/>
    <property type="match status" value="1"/>
</dbReference>
<evidence type="ECO:0000256" key="3">
    <source>
        <dbReference type="SAM" id="SignalP"/>
    </source>
</evidence>
<dbReference type="Gene3D" id="2.60.120.260">
    <property type="entry name" value="Galactose-binding domain-like"/>
    <property type="match status" value="1"/>
</dbReference>
<dbReference type="Proteomes" id="UP001216907">
    <property type="component" value="Unassembled WGS sequence"/>
</dbReference>
<feature type="domain" description="CBM-cenC" evidence="5">
    <location>
        <begin position="291"/>
        <end position="412"/>
    </location>
</feature>
<sequence length="869" mass="95123">MSRAMSRTAAAVAALVLAFGAATAPRAQESAPPPPPMKAGDGLFPFVLPWDDASPGVVDVSGLLPRPAGKAGTIRVEGGHFYAGRDRIRFLGVNLCFGADFPTHEAAEKVAARMARFGINCVRFHHMDTSVAPDGLVKADRKTLDPERLDRLDYLIARLKERGIYANLNLHVGRKYPDRPDWPGAPGYFKGVDNFDAAMIRDQKDYAVALLRHVNPYTKAAYADEPAVAIVEINNENALFNEWSGDGLEAMTDPYSSDLQRRWNAFLTSKYKTDAAMRKAWSVREVPRGREMLKNGSFGRGDEGWAFEQHSGKARHEVAGGRLTLTVEEPAEQSWHIQFNQPGLHLKADTPYTLRFRARASEPVRLALNAMQAHAPWKPLWNVQQELTTEWKDVELVFRAAEADENGRVTFSGVGDKKVALEVDDVSLAPGGVMGLRHGEALGKIPWFRHREFGVRTPEAQADWIRFLWELEDEYWSGMSRFVKEGLGVKCVVIGTQMGWSPAPVQARLDAIDSHSYWQHPHFPRRPWDENDWTIENIPMAGRPDGGTLPRLGLSRVVGKPFLCTEYNHAAPNTYGAEGALLLAAYAARQDWDAIFLFAYSHRGGDDWGPGKITSFFDIDQHPAKMATLPAAAAIFLRGDVPRAAKTAIARPKPADWIEAGRLRGAWGLGGEAFGLTTQQALTHYVGVALDDAAPARSPDLDEPGAFAWTPGPDAKTGRVTIDARRSKALIGSTKAGPARLGEVTIDAKSNRQDWAAITLTAIDGPDFRSPGRILLTATGDAGNVGMKWRDAARTTLGRDWGDGPSLVEGIPADVTLPAPAAKVSAWPLDERGRRRGDAPLKVEAAGDGCRISIGPGSKTLWYEIEVAR</sequence>
<dbReference type="EMBL" id="JARRAG010000002">
    <property type="protein sequence ID" value="MDG3004870.1"/>
    <property type="molecule type" value="Genomic_DNA"/>
</dbReference>
<evidence type="ECO:0000313" key="7">
    <source>
        <dbReference type="Proteomes" id="UP001216907"/>
    </source>
</evidence>
<evidence type="ECO:0000259" key="5">
    <source>
        <dbReference type="Pfam" id="PF02018"/>
    </source>
</evidence>
<evidence type="ECO:0000256" key="1">
    <source>
        <dbReference type="ARBA" id="ARBA00022801"/>
    </source>
</evidence>
<dbReference type="InterPro" id="IPR008979">
    <property type="entry name" value="Galactose-bd-like_sf"/>
</dbReference>
<feature type="domain" description="Glycoside hydrolase family 5" evidence="4">
    <location>
        <begin position="89"/>
        <end position="239"/>
    </location>
</feature>
<dbReference type="Pfam" id="PF00150">
    <property type="entry name" value="Cellulase"/>
    <property type="match status" value="1"/>
</dbReference>
<dbReference type="RefSeq" id="WP_277861221.1">
    <property type="nucleotide sequence ID" value="NZ_JARRAG010000002.1"/>
</dbReference>
<dbReference type="InterPro" id="IPR017853">
    <property type="entry name" value="GH"/>
</dbReference>
<evidence type="ECO:0000259" key="4">
    <source>
        <dbReference type="Pfam" id="PF00150"/>
    </source>
</evidence>
<dbReference type="SUPFAM" id="SSF51445">
    <property type="entry name" value="(Trans)glycosidases"/>
    <property type="match status" value="1"/>
</dbReference>
<feature type="chain" id="PRO_5046036888" evidence="3">
    <location>
        <begin position="25"/>
        <end position="869"/>
    </location>
</feature>
<organism evidence="6 7">
    <name type="scientific">Paludisphaera mucosa</name>
    <dbReference type="NCBI Taxonomy" id="3030827"/>
    <lineage>
        <taxon>Bacteria</taxon>
        <taxon>Pseudomonadati</taxon>
        <taxon>Planctomycetota</taxon>
        <taxon>Planctomycetia</taxon>
        <taxon>Isosphaerales</taxon>
        <taxon>Isosphaeraceae</taxon>
        <taxon>Paludisphaera</taxon>
    </lineage>
</organism>
<keyword evidence="1" id="KW-0378">Hydrolase</keyword>
<reference evidence="6 7" key="1">
    <citation type="submission" date="2023-03" db="EMBL/GenBank/DDBJ databases">
        <title>Paludisphaera mucosa sp. nov. a novel planctomycete from northern fen.</title>
        <authorList>
            <person name="Ivanova A."/>
        </authorList>
    </citation>
    <scope>NUCLEOTIDE SEQUENCE [LARGE SCALE GENOMIC DNA]</scope>
    <source>
        <strain evidence="6 7">Pla2</strain>
    </source>
</reference>
<evidence type="ECO:0000256" key="2">
    <source>
        <dbReference type="ARBA" id="ARBA00023295"/>
    </source>
</evidence>
<proteinExistence type="predicted"/>
<accession>A0ABT6FBW6</accession>
<dbReference type="SUPFAM" id="SSF49785">
    <property type="entry name" value="Galactose-binding domain-like"/>
    <property type="match status" value="1"/>
</dbReference>
<keyword evidence="3" id="KW-0732">Signal</keyword>
<dbReference type="InterPro" id="IPR001547">
    <property type="entry name" value="Glyco_hydro_5"/>
</dbReference>
<keyword evidence="7" id="KW-1185">Reference proteome</keyword>
<comment type="caution">
    <text evidence="6">The sequence shown here is derived from an EMBL/GenBank/DDBJ whole genome shotgun (WGS) entry which is preliminary data.</text>
</comment>
<feature type="signal peptide" evidence="3">
    <location>
        <begin position="1"/>
        <end position="24"/>
    </location>
</feature>
<dbReference type="InterPro" id="IPR003305">
    <property type="entry name" value="CenC_carb-bd"/>
</dbReference>
<gene>
    <name evidence="6" type="ORF">PZE19_13875</name>
</gene>
<dbReference type="Gene3D" id="3.20.20.80">
    <property type="entry name" value="Glycosidases"/>
    <property type="match status" value="1"/>
</dbReference>
<keyword evidence="2" id="KW-0326">Glycosidase</keyword>
<name>A0ABT6FBW6_9BACT</name>
<evidence type="ECO:0000313" key="6">
    <source>
        <dbReference type="EMBL" id="MDG3004870.1"/>
    </source>
</evidence>